<organism evidence="1 2">
    <name type="scientific">Pisolithus tinctorius Marx 270</name>
    <dbReference type="NCBI Taxonomy" id="870435"/>
    <lineage>
        <taxon>Eukaryota</taxon>
        <taxon>Fungi</taxon>
        <taxon>Dikarya</taxon>
        <taxon>Basidiomycota</taxon>
        <taxon>Agaricomycotina</taxon>
        <taxon>Agaricomycetes</taxon>
        <taxon>Agaricomycetidae</taxon>
        <taxon>Boletales</taxon>
        <taxon>Sclerodermatineae</taxon>
        <taxon>Pisolithaceae</taxon>
        <taxon>Pisolithus</taxon>
    </lineage>
</organism>
<accession>A0A0C3JUB9</accession>
<gene>
    <name evidence="1" type="ORF">M404DRAFT_740720</name>
</gene>
<evidence type="ECO:0000313" key="2">
    <source>
        <dbReference type="Proteomes" id="UP000054217"/>
    </source>
</evidence>
<dbReference type="OrthoDB" id="1602884at2759"/>
<dbReference type="AlphaFoldDB" id="A0A0C3JUB9"/>
<reference evidence="2" key="2">
    <citation type="submission" date="2015-01" db="EMBL/GenBank/DDBJ databases">
        <title>Evolutionary Origins and Diversification of the Mycorrhizal Mutualists.</title>
        <authorList>
            <consortium name="DOE Joint Genome Institute"/>
            <consortium name="Mycorrhizal Genomics Consortium"/>
            <person name="Kohler A."/>
            <person name="Kuo A."/>
            <person name="Nagy L.G."/>
            <person name="Floudas D."/>
            <person name="Copeland A."/>
            <person name="Barry K.W."/>
            <person name="Cichocki N."/>
            <person name="Veneault-Fourrey C."/>
            <person name="LaButti K."/>
            <person name="Lindquist E.A."/>
            <person name="Lipzen A."/>
            <person name="Lundell T."/>
            <person name="Morin E."/>
            <person name="Murat C."/>
            <person name="Riley R."/>
            <person name="Ohm R."/>
            <person name="Sun H."/>
            <person name="Tunlid A."/>
            <person name="Henrissat B."/>
            <person name="Grigoriev I.V."/>
            <person name="Hibbett D.S."/>
            <person name="Martin F."/>
        </authorList>
    </citation>
    <scope>NUCLEOTIDE SEQUENCE [LARGE SCALE GENOMIC DNA]</scope>
    <source>
        <strain evidence="2">Marx 270</strain>
    </source>
</reference>
<proteinExistence type="predicted"/>
<keyword evidence="2" id="KW-1185">Reference proteome</keyword>
<dbReference type="InParanoid" id="A0A0C3JUB9"/>
<dbReference type="EMBL" id="KN831991">
    <property type="protein sequence ID" value="KIO01052.1"/>
    <property type="molecule type" value="Genomic_DNA"/>
</dbReference>
<dbReference type="Proteomes" id="UP000054217">
    <property type="component" value="Unassembled WGS sequence"/>
</dbReference>
<name>A0A0C3JUB9_PISTI</name>
<reference evidence="1 2" key="1">
    <citation type="submission" date="2014-04" db="EMBL/GenBank/DDBJ databases">
        <authorList>
            <consortium name="DOE Joint Genome Institute"/>
            <person name="Kuo A."/>
            <person name="Kohler A."/>
            <person name="Costa M.D."/>
            <person name="Nagy L.G."/>
            <person name="Floudas D."/>
            <person name="Copeland A."/>
            <person name="Barry K.W."/>
            <person name="Cichocki N."/>
            <person name="Veneault-Fourrey C."/>
            <person name="LaButti K."/>
            <person name="Lindquist E.A."/>
            <person name="Lipzen A."/>
            <person name="Lundell T."/>
            <person name="Morin E."/>
            <person name="Murat C."/>
            <person name="Sun H."/>
            <person name="Tunlid A."/>
            <person name="Henrissat B."/>
            <person name="Grigoriev I.V."/>
            <person name="Hibbett D.S."/>
            <person name="Martin F."/>
            <person name="Nordberg H.P."/>
            <person name="Cantor M.N."/>
            <person name="Hua S.X."/>
        </authorList>
    </citation>
    <scope>NUCLEOTIDE SEQUENCE [LARGE SCALE GENOMIC DNA]</scope>
    <source>
        <strain evidence="1 2">Marx 270</strain>
    </source>
</reference>
<evidence type="ECO:0000313" key="1">
    <source>
        <dbReference type="EMBL" id="KIO01052.1"/>
    </source>
</evidence>
<protein>
    <submittedName>
        <fullName evidence="1">Uncharacterized protein</fullName>
    </submittedName>
</protein>
<sequence length="205" mass="22756">MKIRNGSKLFRVVSGEFVSVDRNHAELFGITSGIRLLPPLPRPYVTGVKFSPRAVDSASLAPTVVIFCSIQIKTVQPVQIHLLRWHGRLMVSSCSSREQAKSPVSTFPSRCLQNGRSMKTTWVIYSIQWQIHCVCHRLISFAMGVCPTSRPVVLLDTPQESDALLSHQVGGISHVEPARISQFTISEVSFHLSILIAVISDKTHK</sequence>
<dbReference type="HOGENOM" id="CLU_1337984_0_0_1"/>